<dbReference type="AlphaFoldDB" id="A0A1N6R4X5"/>
<keyword evidence="4" id="KW-1185">Reference proteome</keyword>
<evidence type="ECO:0000256" key="1">
    <source>
        <dbReference type="SAM" id="Phobius"/>
    </source>
</evidence>
<feature type="domain" description="Pyrrolo-quinoline quinone repeat" evidence="2">
    <location>
        <begin position="256"/>
        <end position="383"/>
    </location>
</feature>
<dbReference type="EMBL" id="FTMN01000003">
    <property type="protein sequence ID" value="SIQ23682.1"/>
    <property type="molecule type" value="Genomic_DNA"/>
</dbReference>
<dbReference type="PANTHER" id="PTHR34512">
    <property type="entry name" value="CELL SURFACE PROTEIN"/>
    <property type="match status" value="1"/>
</dbReference>
<dbReference type="SUPFAM" id="SSF50998">
    <property type="entry name" value="Quinoprotein alcohol dehydrogenase-like"/>
    <property type="match status" value="1"/>
</dbReference>
<name>A0A1N6R4X5_9GAMM</name>
<proteinExistence type="predicted"/>
<reference evidence="3 4" key="1">
    <citation type="submission" date="2017-01" db="EMBL/GenBank/DDBJ databases">
        <authorList>
            <person name="Mah S.A."/>
            <person name="Swanson W.J."/>
            <person name="Moy G.W."/>
            <person name="Vacquier V.D."/>
        </authorList>
    </citation>
    <scope>NUCLEOTIDE SEQUENCE [LARGE SCALE GENOMIC DNA]</scope>
    <source>
        <strain evidence="3 4">DSM 7027</strain>
    </source>
</reference>
<keyword evidence="1" id="KW-0812">Transmembrane</keyword>
<dbReference type="InterPro" id="IPR015943">
    <property type="entry name" value="WD40/YVTN_repeat-like_dom_sf"/>
</dbReference>
<gene>
    <name evidence="3" type="ORF">SAMN05421647_103104</name>
</gene>
<keyword evidence="1" id="KW-1133">Transmembrane helix</keyword>
<dbReference type="Pfam" id="PF13360">
    <property type="entry name" value="PQQ_2"/>
    <property type="match status" value="1"/>
</dbReference>
<evidence type="ECO:0000313" key="3">
    <source>
        <dbReference type="EMBL" id="SIQ23682.1"/>
    </source>
</evidence>
<evidence type="ECO:0000313" key="4">
    <source>
        <dbReference type="Proteomes" id="UP000186895"/>
    </source>
</evidence>
<dbReference type="Gene3D" id="2.130.10.10">
    <property type="entry name" value="YVTN repeat-like/Quinoprotein amine dehydrogenase"/>
    <property type="match status" value="2"/>
</dbReference>
<organism evidence="3 4">
    <name type="scientific">Marinobacterium stanieri</name>
    <dbReference type="NCBI Taxonomy" id="49186"/>
    <lineage>
        <taxon>Bacteria</taxon>
        <taxon>Pseudomonadati</taxon>
        <taxon>Pseudomonadota</taxon>
        <taxon>Gammaproteobacteria</taxon>
        <taxon>Oceanospirillales</taxon>
        <taxon>Oceanospirillaceae</taxon>
        <taxon>Marinobacterium</taxon>
    </lineage>
</organism>
<dbReference type="InterPro" id="IPR018391">
    <property type="entry name" value="PQQ_b-propeller_rpt"/>
</dbReference>
<dbReference type="STRING" id="49186.SAMN05421647_103104"/>
<protein>
    <submittedName>
        <fullName evidence="3">PQQ-like domain-containing protein</fullName>
    </submittedName>
</protein>
<accession>A0A1N6R4X5</accession>
<dbReference type="SMART" id="SM00564">
    <property type="entry name" value="PQQ"/>
    <property type="match status" value="4"/>
</dbReference>
<feature type="transmembrane region" description="Helical" evidence="1">
    <location>
        <begin position="9"/>
        <end position="26"/>
    </location>
</feature>
<dbReference type="PANTHER" id="PTHR34512:SF30">
    <property type="entry name" value="OUTER MEMBRANE PROTEIN ASSEMBLY FACTOR BAMB"/>
    <property type="match status" value="1"/>
</dbReference>
<dbReference type="Proteomes" id="UP000186895">
    <property type="component" value="Unassembled WGS sequence"/>
</dbReference>
<dbReference type="InterPro" id="IPR002372">
    <property type="entry name" value="PQQ_rpt_dom"/>
</dbReference>
<evidence type="ECO:0000259" key="2">
    <source>
        <dbReference type="Pfam" id="PF13360"/>
    </source>
</evidence>
<dbReference type="InterPro" id="IPR011047">
    <property type="entry name" value="Quinoprotein_ADH-like_sf"/>
</dbReference>
<keyword evidence="1" id="KW-0472">Membrane</keyword>
<sequence length="397" mass="45691">MKSVMMRNIIIWVMILVSFTMFFNFISNYKKNKYEIWSYSLPKLSTSPIIIFDDTLYFTDKKNKIYSLSKNGHLNWKIDLKCPLQKKLIVDKDHVLTRTNASYITFYPHSTKDCKNPEKLHIINRKNGLLDRIKKTKVLSYQKIADEIYYSTTTELFKFNIEQKKQIQIFDFNLNDVRLGGFDSDFHINGLYLYMKNQYQDVFAIDTKSNKVAWRFNSEWKIGEEDLIDRNQRSQSLIYDDNVIYTVNKVQHSSAADVYAFDANTGRILGRHHIEAGASPGRLSSSNRNIYVSSNDGRVHAMSKRNLYPVWDVPVRGRVLGALVPYEGRVYAGTQAGGIIGLDEKTGKRLYYYPTRHPIPGTPAIEDGIIYFATNGGSIHAVRLPEEHTSDSTGGEN</sequence>